<feature type="compositionally biased region" description="Basic and acidic residues" evidence="1">
    <location>
        <begin position="337"/>
        <end position="358"/>
    </location>
</feature>
<protein>
    <submittedName>
        <fullName evidence="2">Uncharacterized protein</fullName>
    </submittedName>
</protein>
<dbReference type="EMBL" id="BDGG01000001">
    <property type="protein sequence ID" value="GAU88190.1"/>
    <property type="molecule type" value="Genomic_DNA"/>
</dbReference>
<sequence length="401" mass="43938">MEASTSRAGRARPLHKMPVSESLPDDSECELEALFELNMDAAYGELPIEAPLLEETAFEPEDVITPDVASAPAEVSVAPSDNPAQNAPSASVTSASKVHEKPKKQPAKARQKPRSNVPDISLLPFTLASIEDEEVPGAEPGLRVRTYEGHDLDKEAIDALLGGLTPFIANDHGPRTDVVYPVALPLPSTTAADTSALREFRKDMRRPHLNQGNSRALDRDLTRLLDELRDDQGIHLQLPAISFNLPRKQVGDTPFFAEVGVLEADPSDPRLLHLRSESLDRKWETDFDISQHNVPTCITDAFFFKDSNEVEGSHGTVVSKRAELTLSLSGRSNVAETTDKETGLAKKRNTLLDRKRSSEPNSSGSRKKTVNPVDAILIEKMPTPPPLLPPVKRLRKPSTSR</sequence>
<evidence type="ECO:0000313" key="2">
    <source>
        <dbReference type="EMBL" id="GAU88190.1"/>
    </source>
</evidence>
<evidence type="ECO:0000256" key="1">
    <source>
        <dbReference type="SAM" id="MobiDB-lite"/>
    </source>
</evidence>
<comment type="caution">
    <text evidence="2">The sequence shown here is derived from an EMBL/GenBank/DDBJ whole genome shotgun (WGS) entry which is preliminary data.</text>
</comment>
<gene>
    <name evidence="2" type="primary">RvY_00934-1</name>
    <name evidence="2" type="synonym">RvY_00934.1</name>
    <name evidence="2" type="ORF">RvY_00934</name>
</gene>
<feature type="compositionally biased region" description="Basic residues" evidence="1">
    <location>
        <begin position="100"/>
        <end position="113"/>
    </location>
</feature>
<reference evidence="2 3" key="1">
    <citation type="journal article" date="2016" name="Nat. Commun.">
        <title>Extremotolerant tardigrade genome and improved radiotolerance of human cultured cells by tardigrade-unique protein.</title>
        <authorList>
            <person name="Hashimoto T."/>
            <person name="Horikawa D.D."/>
            <person name="Saito Y."/>
            <person name="Kuwahara H."/>
            <person name="Kozuka-Hata H."/>
            <person name="Shin-I T."/>
            <person name="Minakuchi Y."/>
            <person name="Ohishi K."/>
            <person name="Motoyama A."/>
            <person name="Aizu T."/>
            <person name="Enomoto A."/>
            <person name="Kondo K."/>
            <person name="Tanaka S."/>
            <person name="Hara Y."/>
            <person name="Koshikawa S."/>
            <person name="Sagara H."/>
            <person name="Miura T."/>
            <person name="Yokobori S."/>
            <person name="Miyagawa K."/>
            <person name="Suzuki Y."/>
            <person name="Kubo T."/>
            <person name="Oyama M."/>
            <person name="Kohara Y."/>
            <person name="Fujiyama A."/>
            <person name="Arakawa K."/>
            <person name="Katayama T."/>
            <person name="Toyoda A."/>
            <person name="Kunieda T."/>
        </authorList>
    </citation>
    <scope>NUCLEOTIDE SEQUENCE [LARGE SCALE GENOMIC DNA]</scope>
    <source>
        <strain evidence="2 3">YOKOZUNA-1</strain>
    </source>
</reference>
<dbReference type="Proteomes" id="UP000186922">
    <property type="component" value="Unassembled WGS sequence"/>
</dbReference>
<feature type="compositionally biased region" description="Basic residues" evidence="1">
    <location>
        <begin position="392"/>
        <end position="401"/>
    </location>
</feature>
<evidence type="ECO:0000313" key="3">
    <source>
        <dbReference type="Proteomes" id="UP000186922"/>
    </source>
</evidence>
<dbReference type="AlphaFoldDB" id="A0A1D1UI53"/>
<feature type="region of interest" description="Disordered" evidence="1">
    <location>
        <begin position="332"/>
        <end position="401"/>
    </location>
</feature>
<accession>A0A1D1UI53</accession>
<feature type="compositionally biased region" description="Low complexity" evidence="1">
    <location>
        <begin position="66"/>
        <end position="81"/>
    </location>
</feature>
<feature type="region of interest" description="Disordered" evidence="1">
    <location>
        <begin position="57"/>
        <end position="118"/>
    </location>
</feature>
<feature type="compositionally biased region" description="Polar residues" evidence="1">
    <location>
        <begin position="82"/>
        <end position="96"/>
    </location>
</feature>
<keyword evidence="3" id="KW-1185">Reference proteome</keyword>
<feature type="region of interest" description="Disordered" evidence="1">
    <location>
        <begin position="1"/>
        <end position="25"/>
    </location>
</feature>
<proteinExistence type="predicted"/>
<organism evidence="2 3">
    <name type="scientific">Ramazzottius varieornatus</name>
    <name type="common">Water bear</name>
    <name type="synonym">Tardigrade</name>
    <dbReference type="NCBI Taxonomy" id="947166"/>
    <lineage>
        <taxon>Eukaryota</taxon>
        <taxon>Metazoa</taxon>
        <taxon>Ecdysozoa</taxon>
        <taxon>Tardigrada</taxon>
        <taxon>Eutardigrada</taxon>
        <taxon>Parachela</taxon>
        <taxon>Hypsibioidea</taxon>
        <taxon>Ramazzottiidae</taxon>
        <taxon>Ramazzottius</taxon>
    </lineage>
</organism>
<name>A0A1D1UI53_RAMVA</name>